<protein>
    <submittedName>
        <fullName evidence="1">Uncharacterized protein</fullName>
    </submittedName>
</protein>
<accession>A0A212KY30</accession>
<reference evidence="1" key="1">
    <citation type="submission" date="2016-08" db="EMBL/GenBank/DDBJ databases">
        <authorList>
            <person name="Seilhamer J.J."/>
        </authorList>
    </citation>
    <scope>NUCLEOTIDE SEQUENCE</scope>
    <source>
        <strain evidence="1">86-1</strain>
    </source>
</reference>
<dbReference type="AlphaFoldDB" id="A0A212KY30"/>
<organism evidence="1">
    <name type="scientific">uncultured Desulfovibrio sp</name>
    <dbReference type="NCBI Taxonomy" id="167968"/>
    <lineage>
        <taxon>Bacteria</taxon>
        <taxon>Pseudomonadati</taxon>
        <taxon>Thermodesulfobacteriota</taxon>
        <taxon>Desulfovibrionia</taxon>
        <taxon>Desulfovibrionales</taxon>
        <taxon>Desulfovibrionaceae</taxon>
        <taxon>Desulfovibrio</taxon>
        <taxon>environmental samples</taxon>
    </lineage>
</organism>
<dbReference type="EMBL" id="FMJC01000001">
    <property type="protein sequence ID" value="SCM70211.1"/>
    <property type="molecule type" value="Genomic_DNA"/>
</dbReference>
<proteinExistence type="predicted"/>
<sequence>MLRGCLFAKIVALEQATNEMSSLLCKDFLKNPCHSQG</sequence>
<gene>
    <name evidence="1" type="ORF">KL86DES1_10259</name>
</gene>
<evidence type="ECO:0000313" key="1">
    <source>
        <dbReference type="EMBL" id="SCM70211.1"/>
    </source>
</evidence>
<name>A0A212KY30_9BACT</name>